<dbReference type="Proteomes" id="UP000807159">
    <property type="component" value="Chromosome 8"/>
</dbReference>
<gene>
    <name evidence="2" type="ORF">H0E87_016252</name>
</gene>
<accession>A0A8T2Y8I0</accession>
<name>A0A8T2Y8I0_POPDE</name>
<keyword evidence="3" id="KW-1185">Reference proteome</keyword>
<dbReference type="EMBL" id="JACEGQ020000008">
    <property type="protein sequence ID" value="KAH8501370.1"/>
    <property type="molecule type" value="Genomic_DNA"/>
</dbReference>
<protein>
    <submittedName>
        <fullName evidence="2">Uncharacterized protein</fullName>
    </submittedName>
</protein>
<reference evidence="2" key="1">
    <citation type="journal article" date="2021" name="J. Hered.">
        <title>Genome Assembly of Salicaceae Populus deltoides (Eastern Cottonwood) I-69 Based on Nanopore Sequencing and Hi-C Technologies.</title>
        <authorList>
            <person name="Bai S."/>
            <person name="Wu H."/>
            <person name="Zhang J."/>
            <person name="Pan Z."/>
            <person name="Zhao W."/>
            <person name="Li Z."/>
            <person name="Tong C."/>
        </authorList>
    </citation>
    <scope>NUCLEOTIDE SEQUENCE</scope>
    <source>
        <tissue evidence="2">Leaf</tissue>
    </source>
</reference>
<dbReference type="AlphaFoldDB" id="A0A8T2Y8I0"/>
<comment type="caution">
    <text evidence="2">The sequence shown here is derived from an EMBL/GenBank/DDBJ whole genome shotgun (WGS) entry which is preliminary data.</text>
</comment>
<proteinExistence type="predicted"/>
<evidence type="ECO:0000313" key="3">
    <source>
        <dbReference type="Proteomes" id="UP000807159"/>
    </source>
</evidence>
<evidence type="ECO:0000313" key="2">
    <source>
        <dbReference type="EMBL" id="KAH8501370.1"/>
    </source>
</evidence>
<feature type="region of interest" description="Disordered" evidence="1">
    <location>
        <begin position="1"/>
        <end position="50"/>
    </location>
</feature>
<organism evidence="2 3">
    <name type="scientific">Populus deltoides</name>
    <name type="common">Eastern poplar</name>
    <name type="synonym">Eastern cottonwood</name>
    <dbReference type="NCBI Taxonomy" id="3696"/>
    <lineage>
        <taxon>Eukaryota</taxon>
        <taxon>Viridiplantae</taxon>
        <taxon>Streptophyta</taxon>
        <taxon>Embryophyta</taxon>
        <taxon>Tracheophyta</taxon>
        <taxon>Spermatophyta</taxon>
        <taxon>Magnoliopsida</taxon>
        <taxon>eudicotyledons</taxon>
        <taxon>Gunneridae</taxon>
        <taxon>Pentapetalae</taxon>
        <taxon>rosids</taxon>
        <taxon>fabids</taxon>
        <taxon>Malpighiales</taxon>
        <taxon>Salicaceae</taxon>
        <taxon>Saliceae</taxon>
        <taxon>Populus</taxon>
    </lineage>
</organism>
<sequence>MSIQTDHLIQIKRKRPTYGDNTNNQQTEARQENGGNEVTRYLPHPTTESIPSNKQVDSWFLFSDVGEDLHVDEPMLAQPISLKSTINGLNNMEIGDGDGITIPQPLISSPHDSPTGNAGKTIFARSASGFGLRLSPGSPAADDSPEGISSTSQPETGIHLIFKPGKQGSQLVSDCGAGVVAKLECQHPASDTHTKIIYDSVSVP</sequence>
<feature type="compositionally biased region" description="Polar residues" evidence="1">
    <location>
        <begin position="19"/>
        <end position="36"/>
    </location>
</feature>
<evidence type="ECO:0000256" key="1">
    <source>
        <dbReference type="SAM" id="MobiDB-lite"/>
    </source>
</evidence>
<feature type="region of interest" description="Disordered" evidence="1">
    <location>
        <begin position="133"/>
        <end position="153"/>
    </location>
</feature>